<dbReference type="Pfam" id="PF03717">
    <property type="entry name" value="PBP_dimer"/>
    <property type="match status" value="1"/>
</dbReference>
<feature type="domain" description="Penicillin-binding protein dimerisation" evidence="16">
    <location>
        <begin position="50"/>
        <end position="213"/>
    </location>
</feature>
<evidence type="ECO:0000256" key="1">
    <source>
        <dbReference type="ARBA" id="ARBA00004167"/>
    </source>
</evidence>
<dbReference type="GeneID" id="78152097"/>
<feature type="domain" description="Penicillin-binding protein transpeptidase" evidence="15">
    <location>
        <begin position="252"/>
        <end position="586"/>
    </location>
</feature>
<keyword evidence="17" id="KW-0132">Cell division</keyword>
<evidence type="ECO:0000313" key="20">
    <source>
        <dbReference type="Proteomes" id="UP000064525"/>
    </source>
</evidence>
<evidence type="ECO:0000256" key="12">
    <source>
        <dbReference type="ARBA" id="ARBA00023136"/>
    </source>
</evidence>
<dbReference type="AlphaFoldDB" id="A0A099UB62"/>
<dbReference type="RefSeq" id="WP_034325357.1">
    <property type="nucleotide sequence ID" value="NZ_CAJTQN010000001.1"/>
</dbReference>
<keyword evidence="3" id="KW-1003">Cell membrane</keyword>
<keyword evidence="17" id="KW-0131">Cell cycle</keyword>
<keyword evidence="5" id="KW-0121">Carboxypeptidase</keyword>
<evidence type="ECO:0000313" key="19">
    <source>
        <dbReference type="Proteomes" id="UP000029925"/>
    </source>
</evidence>
<dbReference type="Gene3D" id="3.30.1390.30">
    <property type="entry name" value="Penicillin-binding protein 2a, domain 3"/>
    <property type="match status" value="1"/>
</dbReference>
<dbReference type="InterPro" id="IPR036138">
    <property type="entry name" value="PBP_dimer_sf"/>
</dbReference>
<keyword evidence="8" id="KW-0378">Hydrolase</keyword>
<dbReference type="InterPro" id="IPR012338">
    <property type="entry name" value="Beta-lactam/transpept-like"/>
</dbReference>
<evidence type="ECO:0000256" key="14">
    <source>
        <dbReference type="SAM" id="Phobius"/>
    </source>
</evidence>
<keyword evidence="11 14" id="KW-1133">Transmembrane helix</keyword>
<evidence type="ECO:0000256" key="11">
    <source>
        <dbReference type="ARBA" id="ARBA00022989"/>
    </source>
</evidence>
<evidence type="ECO:0000256" key="8">
    <source>
        <dbReference type="ARBA" id="ARBA00022801"/>
    </source>
</evidence>
<keyword evidence="7 14" id="KW-0812">Transmembrane</keyword>
<evidence type="ECO:0000256" key="13">
    <source>
        <dbReference type="ARBA" id="ARBA00023316"/>
    </source>
</evidence>
<reference evidence="20" key="2">
    <citation type="submission" date="2015-11" db="EMBL/GenBank/DDBJ databases">
        <authorList>
            <person name="Anvar S.Y."/>
        </authorList>
    </citation>
    <scope>NUCLEOTIDE SEQUENCE [LARGE SCALE GENOMIC DNA]</scope>
</reference>
<evidence type="ECO:0000259" key="16">
    <source>
        <dbReference type="Pfam" id="PF03717"/>
    </source>
</evidence>
<dbReference type="KEGG" id="hty:BN2458_PEG1986"/>
<reference evidence="17" key="3">
    <citation type="submission" date="2015-11" db="EMBL/GenBank/DDBJ databases">
        <authorList>
            <person name="Zhang Y."/>
            <person name="Guo Z."/>
        </authorList>
    </citation>
    <scope>NUCLEOTIDE SEQUENCE</scope>
    <source>
        <strain evidence="17">1</strain>
    </source>
</reference>
<evidence type="ECO:0000313" key="18">
    <source>
        <dbReference type="EMBL" id="TLD78865.1"/>
    </source>
</evidence>
<dbReference type="InterPro" id="IPR050515">
    <property type="entry name" value="Beta-lactam/transpept"/>
</dbReference>
<dbReference type="GO" id="GO:0005886">
    <property type="term" value="C:plasma membrane"/>
    <property type="evidence" value="ECO:0007669"/>
    <property type="project" value="UniProtKB-SubCell"/>
</dbReference>
<dbReference type="GO" id="GO:0016757">
    <property type="term" value="F:glycosyltransferase activity"/>
    <property type="evidence" value="ECO:0007669"/>
    <property type="project" value="UniProtKB-KW"/>
</dbReference>
<keyword evidence="17" id="KW-0328">Glycosyltransferase</keyword>
<dbReference type="InterPro" id="IPR017790">
    <property type="entry name" value="Penicillin-binding_protein_2"/>
</dbReference>
<keyword evidence="9" id="KW-0133">Cell shape</keyword>
<dbReference type="GO" id="GO:0071555">
    <property type="term" value="P:cell wall organization"/>
    <property type="evidence" value="ECO:0007669"/>
    <property type="project" value="UniProtKB-KW"/>
</dbReference>
<dbReference type="FunFam" id="3.40.710.10:FF:000024">
    <property type="entry name" value="Penicillin-binding protein 2"/>
    <property type="match status" value="1"/>
</dbReference>
<dbReference type="Gene3D" id="3.90.1310.10">
    <property type="entry name" value="Penicillin-binding protein 2a (Domain 2)"/>
    <property type="match status" value="1"/>
</dbReference>
<organism evidence="17 20">
    <name type="scientific">Helicobacter typhlonius</name>
    <dbReference type="NCBI Taxonomy" id="76936"/>
    <lineage>
        <taxon>Bacteria</taxon>
        <taxon>Pseudomonadati</taxon>
        <taxon>Campylobacterota</taxon>
        <taxon>Epsilonproteobacteria</taxon>
        <taxon>Campylobacterales</taxon>
        <taxon>Helicobacteraceae</taxon>
        <taxon>Helicobacter</taxon>
    </lineage>
</organism>
<dbReference type="GO" id="GO:0071972">
    <property type="term" value="F:peptidoglycan L,D-transpeptidase activity"/>
    <property type="evidence" value="ECO:0007669"/>
    <property type="project" value="TreeGrafter"/>
</dbReference>
<dbReference type="STRING" id="76936.BN2458_PEG1986"/>
<feature type="transmembrane region" description="Helical" evidence="14">
    <location>
        <begin position="7"/>
        <end position="29"/>
    </location>
</feature>
<keyword evidence="4" id="KW-0997">Cell inner membrane</keyword>
<name>A0A099UB62_9HELI</name>
<dbReference type="Gene3D" id="3.40.710.10">
    <property type="entry name" value="DD-peptidase/beta-lactamase superfamily"/>
    <property type="match status" value="1"/>
</dbReference>
<keyword evidence="19" id="KW-1185">Reference proteome</keyword>
<dbReference type="GO" id="GO:0009252">
    <property type="term" value="P:peptidoglycan biosynthetic process"/>
    <property type="evidence" value="ECO:0007669"/>
    <property type="project" value="UniProtKB-KW"/>
</dbReference>
<keyword evidence="10" id="KW-0573">Peptidoglycan synthesis</keyword>
<evidence type="ECO:0000256" key="5">
    <source>
        <dbReference type="ARBA" id="ARBA00022645"/>
    </source>
</evidence>
<dbReference type="OrthoDB" id="9766847at2"/>
<dbReference type="GO" id="GO:0008360">
    <property type="term" value="P:regulation of cell shape"/>
    <property type="evidence" value="ECO:0007669"/>
    <property type="project" value="UniProtKB-KW"/>
</dbReference>
<proteinExistence type="predicted"/>
<dbReference type="NCBIfam" id="TIGR03423">
    <property type="entry name" value="pbp2_mrdA"/>
    <property type="match status" value="1"/>
</dbReference>
<evidence type="ECO:0000256" key="4">
    <source>
        <dbReference type="ARBA" id="ARBA00022519"/>
    </source>
</evidence>
<evidence type="ECO:0000256" key="10">
    <source>
        <dbReference type="ARBA" id="ARBA00022984"/>
    </source>
</evidence>
<dbReference type="Proteomes" id="UP000029925">
    <property type="component" value="Unassembled WGS sequence"/>
</dbReference>
<dbReference type="GO" id="GO:0009002">
    <property type="term" value="F:serine-type D-Ala-D-Ala carboxypeptidase activity"/>
    <property type="evidence" value="ECO:0007669"/>
    <property type="project" value="InterPro"/>
</dbReference>
<evidence type="ECO:0000256" key="6">
    <source>
        <dbReference type="ARBA" id="ARBA00022670"/>
    </source>
</evidence>
<comment type="subcellular location">
    <subcellularLocation>
        <location evidence="2">Cell membrane</location>
    </subcellularLocation>
    <subcellularLocation>
        <location evidence="1">Membrane</location>
        <topology evidence="1">Single-pass membrane protein</topology>
    </subcellularLocation>
</comment>
<dbReference type="Pfam" id="PF00905">
    <property type="entry name" value="Transpeptidase"/>
    <property type="match status" value="1"/>
</dbReference>
<keyword evidence="6" id="KW-0645">Protease</keyword>
<dbReference type="InterPro" id="IPR005311">
    <property type="entry name" value="PBP_dimer"/>
</dbReference>
<dbReference type="SUPFAM" id="SSF56519">
    <property type="entry name" value="Penicillin binding protein dimerisation domain"/>
    <property type="match status" value="1"/>
</dbReference>
<evidence type="ECO:0000256" key="9">
    <source>
        <dbReference type="ARBA" id="ARBA00022960"/>
    </source>
</evidence>
<evidence type="ECO:0000256" key="2">
    <source>
        <dbReference type="ARBA" id="ARBA00004236"/>
    </source>
</evidence>
<sequence>MNIRYKFFIFSMLAVWSIICLRLIVVNVINNEYYEKFAEKNALKTEVLLPMRGTIVDRNNEPLAINELGFSISLLPKIRNSSVVESEIDHIVSLLPYLDKEELLKTYKKNNHIYNHVPVELVRFIPYAEMLKVYAYLRRSPNIIIATNAKRFYPNDTAASHVIGYVSKANDKDMQNNPLSAYSKIIGKDGIEKTYNSYLQGKAGYRKTQINSLYKETKLLQEDNVLKRNDLRLSLDLALQESIDKEFVDKYGAVIVMNVHNGEILAAGSYPEYNINYFVDGISHKNWQDLTDNIHKPLINKLVYGRYPPGSVIKMGMLLSYLEYANIHENTIIQTPPFVEFGGRKFRDWKASGHGSADAFKAIRESVDVYFYILSQNAGIENTANVLTQMGLGELTGVDIPNEVKGILPTPEWKLRRYGEQWYKGDTLTTSIGQGYFLATPMQIARYTALIASGKLVTPHFAMDFNGVDSNFPPKDVLNDFQKSKLDVLRKGMYQVCSMPGGTAYYRTQGAKVSLACKTGTAQVISIPQDVQKRVREADMEYFHRSHAWITAFLPYENPQYAVTILIEHGGSGGSGGPTLVKIANKLKELGYIKK</sequence>
<evidence type="ECO:0000256" key="7">
    <source>
        <dbReference type="ARBA" id="ARBA00022692"/>
    </source>
</evidence>
<protein>
    <submittedName>
        <fullName evidence="17">Cell division protein FtsI [Peptidoglycan synthetase]</fullName>
        <ecNumber evidence="17">2.4.1.129</ecNumber>
    </submittedName>
    <submittedName>
        <fullName evidence="18">Penicillin-binding protein 2</fullName>
    </submittedName>
</protein>
<dbReference type="GO" id="GO:0008658">
    <property type="term" value="F:penicillin binding"/>
    <property type="evidence" value="ECO:0007669"/>
    <property type="project" value="InterPro"/>
</dbReference>
<dbReference type="PATRIC" id="fig|76936.10.peg.1933"/>
<evidence type="ECO:0000256" key="3">
    <source>
        <dbReference type="ARBA" id="ARBA00022475"/>
    </source>
</evidence>
<dbReference type="EMBL" id="JRPF02000003">
    <property type="protein sequence ID" value="TLD78865.1"/>
    <property type="molecule type" value="Genomic_DNA"/>
</dbReference>
<dbReference type="SUPFAM" id="SSF56601">
    <property type="entry name" value="beta-lactamase/transpeptidase-like"/>
    <property type="match status" value="1"/>
</dbReference>
<keyword evidence="13" id="KW-0961">Cell wall biogenesis/degradation</keyword>
<accession>A0A099UB62</accession>
<dbReference type="EMBL" id="LN907858">
    <property type="protein sequence ID" value="CUU40869.1"/>
    <property type="molecule type" value="Genomic_DNA"/>
</dbReference>
<dbReference type="GO" id="GO:0051301">
    <property type="term" value="P:cell division"/>
    <property type="evidence" value="ECO:0007669"/>
    <property type="project" value="UniProtKB-KW"/>
</dbReference>
<keyword evidence="17" id="KW-0808">Transferase</keyword>
<dbReference type="EC" id="2.4.1.129" evidence="17"/>
<dbReference type="InterPro" id="IPR001460">
    <property type="entry name" value="PCN-bd_Tpept"/>
</dbReference>
<gene>
    <name evidence="18" type="primary">mrdA</name>
    <name evidence="17" type="ORF">BN2458_PEG1986</name>
    <name evidence="18" type="ORF">LS75_003690</name>
</gene>
<keyword evidence="12 14" id="KW-0472">Membrane</keyword>
<dbReference type="PANTHER" id="PTHR30627">
    <property type="entry name" value="PEPTIDOGLYCAN D,D-TRANSPEPTIDASE"/>
    <property type="match status" value="1"/>
</dbReference>
<evidence type="ECO:0000313" key="17">
    <source>
        <dbReference type="EMBL" id="CUU40869.1"/>
    </source>
</evidence>
<dbReference type="PANTHER" id="PTHR30627:SF2">
    <property type="entry name" value="PEPTIDOGLYCAN D,D-TRANSPEPTIDASE MRDA"/>
    <property type="match status" value="1"/>
</dbReference>
<dbReference type="GO" id="GO:0006508">
    <property type="term" value="P:proteolysis"/>
    <property type="evidence" value="ECO:0007669"/>
    <property type="project" value="UniProtKB-KW"/>
</dbReference>
<evidence type="ECO:0000259" key="15">
    <source>
        <dbReference type="Pfam" id="PF00905"/>
    </source>
</evidence>
<dbReference type="Proteomes" id="UP000064525">
    <property type="component" value="Chromosome I"/>
</dbReference>
<reference evidence="18 19" key="1">
    <citation type="journal article" date="2014" name="Genome Announc.">
        <title>Draft genome sequences of eight enterohepatic helicobacter species isolated from both laboratory and wild rodents.</title>
        <authorList>
            <person name="Sheh A."/>
            <person name="Shen Z."/>
            <person name="Fox J.G."/>
        </authorList>
    </citation>
    <scope>NUCLEOTIDE SEQUENCE [LARGE SCALE GENOMIC DNA]</scope>
    <source>
        <strain evidence="18 19">MIT 98-6810</strain>
    </source>
</reference>